<sequence>MSSDIHALYRASGSLAFMSFCGALFVVFTFITIKELRKHPTRLIFFLSVCDVMFSLKFLVTSFLPHSVSLQDHTVACLLQAGAQQFFGLASISWNGMISLNLIINTTRPFENSSSYNKLYHIWVWGLSAVTSIIMFAARSTGPSGDGTCWVEGQRSPIRLLFFVPLLIYFAISISSLIIAAIYSRNSGSSSNSLSERNRTGMLLRMASYTLVFILCWTGPLIHRIVQFTGKVDRLDDPNFLMYLDAFSVSIQGFVNSMIWLTNPSILKGFFYNIKKYLPWSDKYINQGENTPLIRSLQDEMQDPIQLAVILRNNILTCCLRGITLSVEDNLLFKLYSGGYGPINSTHMGGVGNGSGNTFAPRHNSNNGGSGSFNKISSIPPDVEERVYSEKELFNIDSLQSVSGTPSTAFLGRHEFKDYCPATFARIRALKGIAPEEYLKSFDSSLFFENLSNQKFSEGKSGSFMCFTPDSKYLIKTITRQECVLLKKKISKFYDYLFNNPSSFLLRFYGCYKITMPNDHCVYLAVMSNVFSSIPAGIKVKERYDLKGSTVNRGGNDINFNGTGLGLDNDFLNFRKQLSVPTQHKQFIVDQLKKDAEFMSTLNIMDYSLLIGIIPNDELFKEKNTLDLNQYIDRSDFSNGIVSGDDKFIYYVGVIDILQLYDFNKKLERFLKINFVRKAADGISAIPTEPYKQRFVKRMNQIIQDTIPEEDYDFSSFVRSPSNTSISSSDQKQNV</sequence>
<feature type="domain" description="PIPK" evidence="13">
    <location>
        <begin position="352"/>
        <end position="703"/>
    </location>
</feature>
<dbReference type="GO" id="GO:0046854">
    <property type="term" value="P:phosphatidylinositol phosphate biosynthetic process"/>
    <property type="evidence" value="ECO:0007669"/>
    <property type="project" value="TreeGrafter"/>
</dbReference>
<dbReference type="SUPFAM" id="SSF81321">
    <property type="entry name" value="Family A G protein-coupled receptor-like"/>
    <property type="match status" value="1"/>
</dbReference>
<comment type="caution">
    <text evidence="14">The sequence shown here is derived from an EMBL/GenBank/DDBJ whole genome shotgun (WGS) entry which is preliminary data.</text>
</comment>
<keyword evidence="9" id="KW-0808">Transferase</keyword>
<feature type="transmembrane region" description="Helical" evidence="10">
    <location>
        <begin position="12"/>
        <end position="31"/>
    </location>
</feature>
<protein>
    <recommendedName>
        <fullName evidence="16">G-protein-coupled receptor family protein</fullName>
    </recommendedName>
</protein>
<dbReference type="AlphaFoldDB" id="A0A8J4PLE7"/>
<evidence type="ECO:0000256" key="6">
    <source>
        <dbReference type="ARBA" id="ARBA00023136"/>
    </source>
</evidence>
<feature type="domain" description="G-protein coupled receptors family 1 profile" evidence="12">
    <location>
        <begin position="22"/>
        <end position="260"/>
    </location>
</feature>
<dbReference type="PANTHER" id="PTHR23086:SF124">
    <property type="entry name" value="G-PROTEIN-COUPLED RECEPTOR FAMILY PROTEIN"/>
    <property type="match status" value="1"/>
</dbReference>
<dbReference type="InterPro" id="IPR000848">
    <property type="entry name" value="GPCR_cAMP"/>
</dbReference>
<dbReference type="PRINTS" id="PR00247">
    <property type="entry name" value="GPCRCAMP"/>
</dbReference>
<dbReference type="EMBL" id="AJWJ01000755">
    <property type="protein sequence ID" value="KAF2069078.1"/>
    <property type="molecule type" value="Genomic_DNA"/>
</dbReference>
<dbReference type="PANTHER" id="PTHR23086">
    <property type="entry name" value="PHOSPHATIDYLINOSITOL-4-PHOSPHATE 5-KINASE"/>
    <property type="match status" value="1"/>
</dbReference>
<keyword evidence="15" id="KW-1185">Reference proteome</keyword>
<dbReference type="InterPro" id="IPR027484">
    <property type="entry name" value="PInositol-4-P-5-kinase_N"/>
</dbReference>
<accession>A0A8J4PLE7</accession>
<organism evidence="14 15">
    <name type="scientific">Polysphondylium violaceum</name>
    <dbReference type="NCBI Taxonomy" id="133409"/>
    <lineage>
        <taxon>Eukaryota</taxon>
        <taxon>Amoebozoa</taxon>
        <taxon>Evosea</taxon>
        <taxon>Eumycetozoa</taxon>
        <taxon>Dictyostelia</taxon>
        <taxon>Dictyosteliales</taxon>
        <taxon>Dictyosteliaceae</taxon>
        <taxon>Polysphondylium</taxon>
    </lineage>
</organism>
<keyword evidence="4 10" id="KW-1133">Transmembrane helix</keyword>
<evidence type="ECO:0000256" key="9">
    <source>
        <dbReference type="PROSITE-ProRule" id="PRU00781"/>
    </source>
</evidence>
<dbReference type="Gene3D" id="3.30.800.10">
    <property type="entry name" value="Phosphatidylinositol Phosphate Kinase II Beta"/>
    <property type="match status" value="1"/>
</dbReference>
<dbReference type="SMART" id="SM00330">
    <property type="entry name" value="PIPKc"/>
    <property type="match status" value="1"/>
</dbReference>
<gene>
    <name evidence="14" type="ORF">CYY_009606</name>
</gene>
<evidence type="ECO:0000259" key="11">
    <source>
        <dbReference type="PROSITE" id="PS50261"/>
    </source>
</evidence>
<keyword evidence="8" id="KW-0807">Transducer</keyword>
<dbReference type="CDD" id="cd00139">
    <property type="entry name" value="PIPKc"/>
    <property type="match status" value="1"/>
</dbReference>
<dbReference type="PROSITE" id="PS50261">
    <property type="entry name" value="G_PROTEIN_RECEP_F2_4"/>
    <property type="match status" value="1"/>
</dbReference>
<keyword evidence="7" id="KW-0675">Receptor</keyword>
<dbReference type="PRINTS" id="PR02001">
    <property type="entry name" value="GCR1CAMPR"/>
</dbReference>
<dbReference type="InterPro" id="IPR017981">
    <property type="entry name" value="GPCR_2-like_7TM"/>
</dbReference>
<dbReference type="SMART" id="SM01330">
    <property type="entry name" value="Frizzled"/>
    <property type="match status" value="1"/>
</dbReference>
<dbReference type="GO" id="GO:0005886">
    <property type="term" value="C:plasma membrane"/>
    <property type="evidence" value="ECO:0007669"/>
    <property type="project" value="TreeGrafter"/>
</dbReference>
<evidence type="ECO:0000313" key="15">
    <source>
        <dbReference type="Proteomes" id="UP000695562"/>
    </source>
</evidence>
<dbReference type="PROSITE" id="PS50262">
    <property type="entry name" value="G_PROTEIN_RECEP_F1_2"/>
    <property type="match status" value="1"/>
</dbReference>
<name>A0A8J4PLE7_9MYCE</name>
<dbReference type="Pfam" id="PF01504">
    <property type="entry name" value="PIP5K"/>
    <property type="match status" value="2"/>
</dbReference>
<dbReference type="InterPro" id="IPR000539">
    <property type="entry name" value="Frizzled/Smoothened_7TM"/>
</dbReference>
<dbReference type="GO" id="GO:0005524">
    <property type="term" value="F:ATP binding"/>
    <property type="evidence" value="ECO:0007669"/>
    <property type="project" value="UniProtKB-UniRule"/>
</dbReference>
<dbReference type="GO" id="GO:0030552">
    <property type="term" value="F:cAMP binding"/>
    <property type="evidence" value="ECO:0007669"/>
    <property type="project" value="InterPro"/>
</dbReference>
<evidence type="ECO:0000256" key="10">
    <source>
        <dbReference type="SAM" id="Phobius"/>
    </source>
</evidence>
<proteinExistence type="inferred from homology"/>
<reference evidence="14" key="1">
    <citation type="submission" date="2020-01" db="EMBL/GenBank/DDBJ databases">
        <title>Development of genomics and gene disruption for Polysphondylium violaceum indicates a role for the polyketide synthase stlB in stalk morphogenesis.</title>
        <authorList>
            <person name="Narita B."/>
            <person name="Kawabe Y."/>
            <person name="Kin K."/>
            <person name="Saito T."/>
            <person name="Gibbs R."/>
            <person name="Kuspa A."/>
            <person name="Muzny D."/>
            <person name="Queller D."/>
            <person name="Richards S."/>
            <person name="Strassman J."/>
            <person name="Sucgang R."/>
            <person name="Worley K."/>
            <person name="Schaap P."/>
        </authorList>
    </citation>
    <scope>NUCLEOTIDE SEQUENCE</scope>
    <source>
        <strain evidence="14">QSvi11</strain>
    </source>
</reference>
<comment type="similarity">
    <text evidence="2">Belongs to the G-protein coupled receptor Fz/Smo family.</text>
</comment>
<dbReference type="Gene3D" id="1.20.1070.10">
    <property type="entry name" value="Rhodopsin 7-helix transmembrane proteins"/>
    <property type="match status" value="1"/>
</dbReference>
<evidence type="ECO:0000259" key="12">
    <source>
        <dbReference type="PROSITE" id="PS50262"/>
    </source>
</evidence>
<feature type="transmembrane region" description="Helical" evidence="10">
    <location>
        <begin position="43"/>
        <end position="66"/>
    </location>
</feature>
<feature type="domain" description="G-protein coupled receptors family 2 profile 2" evidence="11">
    <location>
        <begin position="5"/>
        <end position="264"/>
    </location>
</feature>
<keyword evidence="9" id="KW-0067">ATP-binding</keyword>
<dbReference type="PROSITE" id="PS51455">
    <property type="entry name" value="PIPK"/>
    <property type="match status" value="1"/>
</dbReference>
<dbReference type="SUPFAM" id="SSF56104">
    <property type="entry name" value="SAICAR synthase-like"/>
    <property type="match status" value="1"/>
</dbReference>
<dbReference type="InterPro" id="IPR027483">
    <property type="entry name" value="PInositol-4-P-4/5-kinase_C_sf"/>
</dbReference>
<dbReference type="Pfam" id="PF05462">
    <property type="entry name" value="Dicty_CAR"/>
    <property type="match status" value="1"/>
</dbReference>
<evidence type="ECO:0000256" key="3">
    <source>
        <dbReference type="ARBA" id="ARBA00022692"/>
    </source>
</evidence>
<comment type="subcellular location">
    <subcellularLocation>
        <location evidence="1">Membrane</location>
        <topology evidence="1">Multi-pass membrane protein</topology>
    </subcellularLocation>
</comment>
<keyword evidence="3 10" id="KW-0812">Transmembrane</keyword>
<dbReference type="GO" id="GO:0004930">
    <property type="term" value="F:G protein-coupled receptor activity"/>
    <property type="evidence" value="ECO:0007669"/>
    <property type="project" value="UniProtKB-KW"/>
</dbReference>
<dbReference type="InterPro" id="IPR002498">
    <property type="entry name" value="PInositol-4-P-4/5-kinase_core"/>
</dbReference>
<evidence type="ECO:0008006" key="16">
    <source>
        <dbReference type="Google" id="ProtNLM"/>
    </source>
</evidence>
<dbReference type="Proteomes" id="UP000695562">
    <property type="component" value="Unassembled WGS sequence"/>
</dbReference>
<evidence type="ECO:0000256" key="5">
    <source>
        <dbReference type="ARBA" id="ARBA00023040"/>
    </source>
</evidence>
<evidence type="ECO:0000256" key="7">
    <source>
        <dbReference type="ARBA" id="ARBA00023170"/>
    </source>
</evidence>
<evidence type="ECO:0000256" key="2">
    <source>
        <dbReference type="ARBA" id="ARBA00008077"/>
    </source>
</evidence>
<evidence type="ECO:0000259" key="13">
    <source>
        <dbReference type="PROSITE" id="PS51455"/>
    </source>
</evidence>
<dbReference type="InterPro" id="IPR017452">
    <property type="entry name" value="GPCR_Rhodpsn_7TM"/>
</dbReference>
<keyword evidence="9" id="KW-0418">Kinase</keyword>
<feature type="transmembrane region" description="Helical" evidence="10">
    <location>
        <begin position="158"/>
        <end position="183"/>
    </location>
</feature>
<feature type="transmembrane region" description="Helical" evidence="10">
    <location>
        <begin position="203"/>
        <end position="220"/>
    </location>
</feature>
<keyword evidence="9" id="KW-0547">Nucleotide-binding</keyword>
<evidence type="ECO:0000256" key="8">
    <source>
        <dbReference type="ARBA" id="ARBA00023224"/>
    </source>
</evidence>
<keyword evidence="6 10" id="KW-0472">Membrane</keyword>
<dbReference type="InterPro" id="IPR022343">
    <property type="entry name" value="GCR1-cAMP_receptor"/>
</dbReference>
<keyword evidence="5" id="KW-0297">G-protein coupled receptor</keyword>
<feature type="transmembrane region" description="Helical" evidence="10">
    <location>
        <begin position="119"/>
        <end position="138"/>
    </location>
</feature>
<feature type="transmembrane region" description="Helical" evidence="10">
    <location>
        <begin position="86"/>
        <end position="107"/>
    </location>
</feature>
<dbReference type="InterPro" id="IPR023610">
    <property type="entry name" value="PInositol-4/5-P-5/4-kinase"/>
</dbReference>
<evidence type="ECO:0000313" key="14">
    <source>
        <dbReference type="EMBL" id="KAF2069078.1"/>
    </source>
</evidence>
<dbReference type="GO" id="GO:0016308">
    <property type="term" value="F:1-phosphatidylinositol-4-phosphate 5-kinase activity"/>
    <property type="evidence" value="ECO:0007669"/>
    <property type="project" value="TreeGrafter"/>
</dbReference>
<dbReference type="Gene3D" id="3.30.810.10">
    <property type="entry name" value="2-Layer Sandwich"/>
    <property type="match status" value="1"/>
</dbReference>
<dbReference type="GO" id="GO:0007166">
    <property type="term" value="P:cell surface receptor signaling pathway"/>
    <property type="evidence" value="ECO:0007669"/>
    <property type="project" value="InterPro"/>
</dbReference>
<evidence type="ECO:0000256" key="4">
    <source>
        <dbReference type="ARBA" id="ARBA00022989"/>
    </source>
</evidence>
<dbReference type="OrthoDB" id="2129491at2759"/>
<evidence type="ECO:0000256" key="1">
    <source>
        <dbReference type="ARBA" id="ARBA00004141"/>
    </source>
</evidence>